<proteinExistence type="predicted"/>
<dbReference type="RefSeq" id="WP_268871164.1">
    <property type="nucleotide sequence ID" value="NZ_BAABKI010000010.1"/>
</dbReference>
<name>A0ABP9R513_9GAMM</name>
<dbReference type="EMBL" id="BAABKI010000010">
    <property type="protein sequence ID" value="GAA5171716.1"/>
    <property type="molecule type" value="Genomic_DNA"/>
</dbReference>
<reference evidence="2" key="1">
    <citation type="journal article" date="2019" name="Int. J. Syst. Evol. Microbiol.">
        <title>The Global Catalogue of Microorganisms (GCM) 10K type strain sequencing project: providing services to taxonomists for standard genome sequencing and annotation.</title>
        <authorList>
            <consortium name="The Broad Institute Genomics Platform"/>
            <consortium name="The Broad Institute Genome Sequencing Center for Infectious Disease"/>
            <person name="Wu L."/>
            <person name="Ma J."/>
        </authorList>
    </citation>
    <scope>NUCLEOTIDE SEQUENCE [LARGE SCALE GENOMIC DNA]</scope>
    <source>
        <strain evidence="2">JCM 18472</strain>
    </source>
</reference>
<evidence type="ECO:0000313" key="2">
    <source>
        <dbReference type="Proteomes" id="UP001500074"/>
    </source>
</evidence>
<keyword evidence="2" id="KW-1185">Reference proteome</keyword>
<accession>A0ABP9R513</accession>
<protein>
    <submittedName>
        <fullName evidence="1">Uncharacterized protein</fullName>
    </submittedName>
</protein>
<organism evidence="1 2">
    <name type="scientific">Modicisalibacter zincidurans</name>
    <dbReference type="NCBI Taxonomy" id="1178777"/>
    <lineage>
        <taxon>Bacteria</taxon>
        <taxon>Pseudomonadati</taxon>
        <taxon>Pseudomonadota</taxon>
        <taxon>Gammaproteobacteria</taxon>
        <taxon>Oceanospirillales</taxon>
        <taxon>Halomonadaceae</taxon>
        <taxon>Modicisalibacter</taxon>
    </lineage>
</organism>
<evidence type="ECO:0000313" key="1">
    <source>
        <dbReference type="EMBL" id="GAA5171716.1"/>
    </source>
</evidence>
<comment type="caution">
    <text evidence="1">The sequence shown here is derived from an EMBL/GenBank/DDBJ whole genome shotgun (WGS) entry which is preliminary data.</text>
</comment>
<dbReference type="Proteomes" id="UP001500074">
    <property type="component" value="Unassembled WGS sequence"/>
</dbReference>
<gene>
    <name evidence="1" type="ORF">GCM10023342_07000</name>
</gene>
<sequence>MPDDAGSDWIDPDDAPQLTDEFFEKADKYRGGTLRGRPKADVWK</sequence>